<sequence>MQSPAKLLHVEDDEDILMIARMVLVDLGGYDLMQCASGAEAVEKAADFGPDMMILDYMMPGMNGLATLRALRGLPGLADVPAAFMTAKVLDVPPDELKSLGVVGVIPKPFDPVSLPAQVNKLWLAAKGQGA</sequence>
<dbReference type="InterPro" id="IPR011006">
    <property type="entry name" value="CheY-like_superfamily"/>
</dbReference>
<dbReference type="SMART" id="SM00448">
    <property type="entry name" value="REC"/>
    <property type="match status" value="1"/>
</dbReference>
<proteinExistence type="predicted"/>
<dbReference type="AlphaFoldDB" id="A0A842I7Q6"/>
<dbReference type="Gene3D" id="3.40.50.2300">
    <property type="match status" value="1"/>
</dbReference>
<dbReference type="RefSeq" id="WP_185797251.1">
    <property type="nucleotide sequence ID" value="NZ_JACLQD010000002.1"/>
</dbReference>
<feature type="domain" description="Response regulatory" evidence="3">
    <location>
        <begin position="6"/>
        <end position="123"/>
    </location>
</feature>
<dbReference type="Proteomes" id="UP000555411">
    <property type="component" value="Unassembled WGS sequence"/>
</dbReference>
<name>A0A842I7Q6_9RHOB</name>
<dbReference type="SUPFAM" id="SSF52172">
    <property type="entry name" value="CheY-like"/>
    <property type="match status" value="1"/>
</dbReference>
<dbReference type="GO" id="GO:0000160">
    <property type="term" value="P:phosphorelay signal transduction system"/>
    <property type="evidence" value="ECO:0007669"/>
    <property type="project" value="InterPro"/>
</dbReference>
<evidence type="ECO:0000256" key="2">
    <source>
        <dbReference type="PROSITE-ProRule" id="PRU00169"/>
    </source>
</evidence>
<evidence type="ECO:0000256" key="1">
    <source>
        <dbReference type="ARBA" id="ARBA00022553"/>
    </source>
</evidence>
<organism evidence="4 5">
    <name type="scientific">Paragemmobacter straminiformis</name>
    <dbReference type="NCBI Taxonomy" id="2045119"/>
    <lineage>
        <taxon>Bacteria</taxon>
        <taxon>Pseudomonadati</taxon>
        <taxon>Pseudomonadota</taxon>
        <taxon>Alphaproteobacteria</taxon>
        <taxon>Rhodobacterales</taxon>
        <taxon>Paracoccaceae</taxon>
        <taxon>Paragemmobacter</taxon>
    </lineage>
</organism>
<keyword evidence="5" id="KW-1185">Reference proteome</keyword>
<dbReference type="PANTHER" id="PTHR44591:SF3">
    <property type="entry name" value="RESPONSE REGULATORY DOMAIN-CONTAINING PROTEIN"/>
    <property type="match status" value="1"/>
</dbReference>
<comment type="caution">
    <text evidence="4">The sequence shown here is derived from an EMBL/GenBank/DDBJ whole genome shotgun (WGS) entry which is preliminary data.</text>
</comment>
<gene>
    <name evidence="4" type="ORF">H7F16_09155</name>
</gene>
<dbReference type="PROSITE" id="PS50110">
    <property type="entry name" value="RESPONSE_REGULATORY"/>
    <property type="match status" value="1"/>
</dbReference>
<dbReference type="InterPro" id="IPR050595">
    <property type="entry name" value="Bact_response_regulator"/>
</dbReference>
<dbReference type="EMBL" id="JACLQD010000002">
    <property type="protein sequence ID" value="MBC2835669.1"/>
    <property type="molecule type" value="Genomic_DNA"/>
</dbReference>
<evidence type="ECO:0000259" key="3">
    <source>
        <dbReference type="PROSITE" id="PS50110"/>
    </source>
</evidence>
<evidence type="ECO:0000313" key="5">
    <source>
        <dbReference type="Proteomes" id="UP000555411"/>
    </source>
</evidence>
<protein>
    <submittedName>
        <fullName evidence="4">Response regulator</fullName>
    </submittedName>
</protein>
<keyword evidence="1 2" id="KW-0597">Phosphoprotein</keyword>
<feature type="modified residue" description="4-aspartylphosphate" evidence="2">
    <location>
        <position position="56"/>
    </location>
</feature>
<evidence type="ECO:0000313" key="4">
    <source>
        <dbReference type="EMBL" id="MBC2835669.1"/>
    </source>
</evidence>
<dbReference type="InterPro" id="IPR001789">
    <property type="entry name" value="Sig_transdc_resp-reg_receiver"/>
</dbReference>
<accession>A0A842I7Q6</accession>
<dbReference type="PANTHER" id="PTHR44591">
    <property type="entry name" value="STRESS RESPONSE REGULATOR PROTEIN 1"/>
    <property type="match status" value="1"/>
</dbReference>
<reference evidence="4 5" key="1">
    <citation type="journal article" date="2017" name="Int. J. Syst. Evol. Microbiol.">
        <title>Gemmobacter straminiformis sp. nov., isolated from an artificial fountain.</title>
        <authorList>
            <person name="Kang J.Y."/>
            <person name="Kim M.J."/>
            <person name="Chun J."/>
            <person name="Son K.P."/>
            <person name="Jahng K.Y."/>
        </authorList>
    </citation>
    <scope>NUCLEOTIDE SEQUENCE [LARGE SCALE GENOMIC DNA]</scope>
    <source>
        <strain evidence="4 5">CAM-8</strain>
    </source>
</reference>
<dbReference type="Pfam" id="PF00072">
    <property type="entry name" value="Response_reg"/>
    <property type="match status" value="1"/>
</dbReference>